<keyword evidence="2" id="KW-0694">RNA-binding</keyword>
<dbReference type="AlphaFoldDB" id="A0A381PZ25"/>
<dbReference type="Gene3D" id="3.30.300.20">
    <property type="match status" value="1"/>
</dbReference>
<dbReference type="CDD" id="cd22533">
    <property type="entry name" value="KH-II_YlqC-like"/>
    <property type="match status" value="1"/>
</dbReference>
<dbReference type="HAMAP" id="MF_00088">
    <property type="entry name" value="KhpA"/>
    <property type="match status" value="1"/>
</dbReference>
<reference evidence="3" key="1">
    <citation type="submission" date="2018-05" db="EMBL/GenBank/DDBJ databases">
        <authorList>
            <person name="Lanie J.A."/>
            <person name="Ng W.-L."/>
            <person name="Kazmierczak K.M."/>
            <person name="Andrzejewski T.M."/>
            <person name="Davidsen T.M."/>
            <person name="Wayne K.J."/>
            <person name="Tettelin H."/>
            <person name="Glass J.I."/>
            <person name="Rusch D."/>
            <person name="Podicherti R."/>
            <person name="Tsui H.-C.T."/>
            <person name="Winkler M.E."/>
        </authorList>
    </citation>
    <scope>NUCLEOTIDE SEQUENCE</scope>
</reference>
<dbReference type="InterPro" id="IPR009019">
    <property type="entry name" value="KH_sf_prok-type"/>
</dbReference>
<dbReference type="EMBL" id="UINC01001138">
    <property type="protein sequence ID" value="SUZ71898.1"/>
    <property type="molecule type" value="Genomic_DNA"/>
</dbReference>
<sequence>MMELTDLMKAIVSELVDSPEEVDIKEVETENQIILELKVFKDDFGKVIGKSGRNISAIRTILFAINAKKGGKKARLDVVE</sequence>
<gene>
    <name evidence="3" type="ORF">METZ01_LOCUS24752</name>
</gene>
<dbReference type="PANTHER" id="PTHR34654:SF1">
    <property type="entry name" value="RNA-BINDING PROTEIN KHPA"/>
    <property type="match status" value="1"/>
</dbReference>
<name>A0A381PZ25_9ZZZZ</name>
<dbReference type="InterPro" id="IPR015946">
    <property type="entry name" value="KH_dom-like_a/b"/>
</dbReference>
<accession>A0A381PZ25</accession>
<keyword evidence="1" id="KW-0963">Cytoplasm</keyword>
<proteinExistence type="inferred from homology"/>
<dbReference type="PANTHER" id="PTHR34654">
    <property type="entry name" value="UPF0109 PROTEIN SCO5592"/>
    <property type="match status" value="1"/>
</dbReference>
<dbReference type="PROSITE" id="PS50084">
    <property type="entry name" value="KH_TYPE_1"/>
    <property type="match status" value="1"/>
</dbReference>
<dbReference type="Pfam" id="PF13083">
    <property type="entry name" value="KH_KhpA-B"/>
    <property type="match status" value="1"/>
</dbReference>
<dbReference type="GO" id="GO:0003723">
    <property type="term" value="F:RNA binding"/>
    <property type="evidence" value="ECO:0007669"/>
    <property type="project" value="UniProtKB-KW"/>
</dbReference>
<protein>
    <submittedName>
        <fullName evidence="3">Uncharacterized protein</fullName>
    </submittedName>
</protein>
<dbReference type="SUPFAM" id="SSF54814">
    <property type="entry name" value="Prokaryotic type KH domain (KH-domain type II)"/>
    <property type="match status" value="1"/>
</dbReference>
<evidence type="ECO:0000256" key="1">
    <source>
        <dbReference type="ARBA" id="ARBA00022490"/>
    </source>
</evidence>
<evidence type="ECO:0000313" key="3">
    <source>
        <dbReference type="EMBL" id="SUZ71898.1"/>
    </source>
</evidence>
<organism evidence="3">
    <name type="scientific">marine metagenome</name>
    <dbReference type="NCBI Taxonomy" id="408172"/>
    <lineage>
        <taxon>unclassified sequences</taxon>
        <taxon>metagenomes</taxon>
        <taxon>ecological metagenomes</taxon>
    </lineage>
</organism>
<evidence type="ECO:0000256" key="2">
    <source>
        <dbReference type="ARBA" id="ARBA00022884"/>
    </source>
</evidence>
<dbReference type="InterPro" id="IPR020627">
    <property type="entry name" value="KhpA"/>
</dbReference>